<dbReference type="InterPro" id="IPR013083">
    <property type="entry name" value="Znf_RING/FYVE/PHD"/>
</dbReference>
<keyword evidence="7" id="KW-1185">Reference proteome</keyword>
<feature type="compositionally biased region" description="Acidic residues" evidence="4">
    <location>
        <begin position="277"/>
        <end position="300"/>
    </location>
</feature>
<evidence type="ECO:0000259" key="5">
    <source>
        <dbReference type="SMART" id="SM00249"/>
    </source>
</evidence>
<sequence length="805" mass="89907">MPSKDILFKWEEGPGLGRSHQCAACISQDETHLNRHREIAENTRSIYESCGWYISLIPSRKTPIPARPPPGHDRTKKQNQSESLPLGTVVTKVKKQDRKFAKKAERAANRRKVLTSAEIDYIGDVLHPNKHGDDVDEGPSNDEEIEEIERNLRYNANCYNTGIPRSLVKNLVNFADADVDFESEITRIYCVLRITELIKLNSRNRGLTGKDMKNFENLVEDLRILVIEDIVQVKKADLELRMRRGGYLRYVNRSSYDALQKRHETISWKTGEKIQSEDDEDDFDDVEELPPADRVEDDIEVDVEAEPIETEYVEAHPPPPPPGSSPPPPPPDSFDGPPPPPGSPPPPPPAFEWADEDYTPSWFDHGNGEDDLMTGDSSTFSDCPNSPETLPVTDQCSPKFKAIDSEVIDLSSGPSASIDEGKENDVRLATFPGQLPLPAFSVLSATAAWAEEVGDLVPNDRSETVTAKVPEPKAAVHEAVPPKSAHTEVVPRRHTVRPRFASPSRHLDWLNYTKHFASDALSEPSPAPQAIASGCGTCTCHGHAQGHGPQDPLKDLVYIMIPGSNTASTFNTGPFSRLRANALLHRLDKHPPTAGCAMMVEFNMASWLQDGQYDHVAMPDHLQFEQDSYSADGPRTRQWIEFNRLSDRAAKMGESRQVRYEDLPLNGPTEGDICYCGLSEKVGSVLECAFKYCRFGRFHVQCLQKYGQVNEDEQFYCEECKFTMSRLIDNMLVFEKNLRAKLSVAEQGALRLDASRLIKETAEAVQSVFREGDEESLVLRGSRIRPVNGASNVDMGFENSSAWES</sequence>
<feature type="region of interest" description="Disordered" evidence="4">
    <location>
        <begin position="313"/>
        <end position="391"/>
    </location>
</feature>
<feature type="compositionally biased region" description="Pro residues" evidence="4">
    <location>
        <begin position="316"/>
        <end position="350"/>
    </location>
</feature>
<name>A0A6A6QMS5_9PEZI</name>
<gene>
    <name evidence="6" type="ORF">BU16DRAFT_542126</name>
</gene>
<feature type="region of interest" description="Disordered" evidence="4">
    <location>
        <begin position="270"/>
        <end position="300"/>
    </location>
</feature>
<evidence type="ECO:0000256" key="3">
    <source>
        <dbReference type="ARBA" id="ARBA00022833"/>
    </source>
</evidence>
<dbReference type="Gene3D" id="3.30.40.10">
    <property type="entry name" value="Zinc/RING finger domain, C3HC4 (zinc finger)"/>
    <property type="match status" value="1"/>
</dbReference>
<feature type="region of interest" description="Disordered" evidence="4">
    <location>
        <begin position="61"/>
        <end position="86"/>
    </location>
</feature>
<feature type="compositionally biased region" description="Polar residues" evidence="4">
    <location>
        <begin position="375"/>
        <end position="391"/>
    </location>
</feature>
<evidence type="ECO:0000256" key="2">
    <source>
        <dbReference type="ARBA" id="ARBA00022771"/>
    </source>
</evidence>
<evidence type="ECO:0000313" key="6">
    <source>
        <dbReference type="EMBL" id="KAF2492217.1"/>
    </source>
</evidence>
<dbReference type="SUPFAM" id="SSF57903">
    <property type="entry name" value="FYVE/PHD zinc finger"/>
    <property type="match status" value="1"/>
</dbReference>
<dbReference type="AlphaFoldDB" id="A0A6A6QMS5"/>
<evidence type="ECO:0000256" key="1">
    <source>
        <dbReference type="ARBA" id="ARBA00022723"/>
    </source>
</evidence>
<evidence type="ECO:0000313" key="7">
    <source>
        <dbReference type="Proteomes" id="UP000799750"/>
    </source>
</evidence>
<keyword evidence="2" id="KW-0863">Zinc-finger</keyword>
<keyword evidence="1" id="KW-0479">Metal-binding</keyword>
<evidence type="ECO:0000256" key="4">
    <source>
        <dbReference type="SAM" id="MobiDB-lite"/>
    </source>
</evidence>
<protein>
    <recommendedName>
        <fullName evidence="5">Zinc finger PHD-type domain-containing protein</fullName>
    </recommendedName>
</protein>
<reference evidence="6" key="1">
    <citation type="journal article" date="2020" name="Stud. Mycol.">
        <title>101 Dothideomycetes genomes: a test case for predicting lifestyles and emergence of pathogens.</title>
        <authorList>
            <person name="Haridas S."/>
            <person name="Albert R."/>
            <person name="Binder M."/>
            <person name="Bloem J."/>
            <person name="Labutti K."/>
            <person name="Salamov A."/>
            <person name="Andreopoulos B."/>
            <person name="Baker S."/>
            <person name="Barry K."/>
            <person name="Bills G."/>
            <person name="Bluhm B."/>
            <person name="Cannon C."/>
            <person name="Castanera R."/>
            <person name="Culley D."/>
            <person name="Daum C."/>
            <person name="Ezra D."/>
            <person name="Gonzalez J."/>
            <person name="Henrissat B."/>
            <person name="Kuo A."/>
            <person name="Liang C."/>
            <person name="Lipzen A."/>
            <person name="Lutzoni F."/>
            <person name="Magnuson J."/>
            <person name="Mondo S."/>
            <person name="Nolan M."/>
            <person name="Ohm R."/>
            <person name="Pangilinan J."/>
            <person name="Park H.-J."/>
            <person name="Ramirez L."/>
            <person name="Alfaro M."/>
            <person name="Sun H."/>
            <person name="Tritt A."/>
            <person name="Yoshinaga Y."/>
            <person name="Zwiers L.-H."/>
            <person name="Turgeon B."/>
            <person name="Goodwin S."/>
            <person name="Spatafora J."/>
            <person name="Crous P."/>
            <person name="Grigoriev I."/>
        </authorList>
    </citation>
    <scope>NUCLEOTIDE SEQUENCE</scope>
    <source>
        <strain evidence="6">CBS 269.34</strain>
    </source>
</reference>
<accession>A0A6A6QMS5</accession>
<proteinExistence type="predicted"/>
<dbReference type="Proteomes" id="UP000799750">
    <property type="component" value="Unassembled WGS sequence"/>
</dbReference>
<organism evidence="6 7">
    <name type="scientific">Lophium mytilinum</name>
    <dbReference type="NCBI Taxonomy" id="390894"/>
    <lineage>
        <taxon>Eukaryota</taxon>
        <taxon>Fungi</taxon>
        <taxon>Dikarya</taxon>
        <taxon>Ascomycota</taxon>
        <taxon>Pezizomycotina</taxon>
        <taxon>Dothideomycetes</taxon>
        <taxon>Pleosporomycetidae</taxon>
        <taxon>Mytilinidiales</taxon>
        <taxon>Mytilinidiaceae</taxon>
        <taxon>Lophium</taxon>
    </lineage>
</organism>
<dbReference type="InterPro" id="IPR001965">
    <property type="entry name" value="Znf_PHD"/>
</dbReference>
<keyword evidence="3" id="KW-0862">Zinc</keyword>
<dbReference type="EMBL" id="MU004194">
    <property type="protein sequence ID" value="KAF2492217.1"/>
    <property type="molecule type" value="Genomic_DNA"/>
</dbReference>
<dbReference type="OrthoDB" id="3642840at2759"/>
<dbReference type="SMART" id="SM00249">
    <property type="entry name" value="PHD"/>
    <property type="match status" value="1"/>
</dbReference>
<dbReference type="GO" id="GO:0008270">
    <property type="term" value="F:zinc ion binding"/>
    <property type="evidence" value="ECO:0007669"/>
    <property type="project" value="UniProtKB-KW"/>
</dbReference>
<dbReference type="InterPro" id="IPR011011">
    <property type="entry name" value="Znf_FYVE_PHD"/>
</dbReference>
<feature type="domain" description="Zinc finger PHD-type" evidence="5">
    <location>
        <begin position="673"/>
        <end position="721"/>
    </location>
</feature>